<sequence length="137" mass="15664">MERIRSTFIKISTAGSKILPIQEEQCDPYDLSVTGATNSSVMNNDETNKDGRDTNEVSCTALTAVIPSESSSFCNQDNNHNNSFQLIQKDIDINLIKLYMRSWDMDFNQMIQKCDRAKSKNDEFIECVRVTLEHWST</sequence>
<dbReference type="EMBL" id="RQTK01002234">
    <property type="protein sequence ID" value="RUS68606.1"/>
    <property type="molecule type" value="Genomic_DNA"/>
</dbReference>
<name>A0A3S1APY2_ELYCH</name>
<feature type="non-terminal residue" evidence="1">
    <location>
        <position position="137"/>
    </location>
</feature>
<reference evidence="1 2" key="1">
    <citation type="submission" date="2019-01" db="EMBL/GenBank/DDBJ databases">
        <title>A draft genome assembly of the solar-powered sea slug Elysia chlorotica.</title>
        <authorList>
            <person name="Cai H."/>
            <person name="Li Q."/>
            <person name="Fang X."/>
            <person name="Li J."/>
            <person name="Curtis N.E."/>
            <person name="Altenburger A."/>
            <person name="Shibata T."/>
            <person name="Feng M."/>
            <person name="Maeda T."/>
            <person name="Schwartz J.A."/>
            <person name="Shigenobu S."/>
            <person name="Lundholm N."/>
            <person name="Nishiyama T."/>
            <person name="Yang H."/>
            <person name="Hasebe M."/>
            <person name="Li S."/>
            <person name="Pierce S.K."/>
            <person name="Wang J."/>
        </authorList>
    </citation>
    <scope>NUCLEOTIDE SEQUENCE [LARGE SCALE GENOMIC DNA]</scope>
    <source>
        <strain evidence="1">EC2010</strain>
        <tissue evidence="1">Whole organism of an adult</tissue>
    </source>
</reference>
<evidence type="ECO:0000313" key="2">
    <source>
        <dbReference type="Proteomes" id="UP000271974"/>
    </source>
</evidence>
<dbReference type="AlphaFoldDB" id="A0A3S1APY2"/>
<comment type="caution">
    <text evidence="1">The sequence shown here is derived from an EMBL/GenBank/DDBJ whole genome shotgun (WGS) entry which is preliminary data.</text>
</comment>
<gene>
    <name evidence="1" type="ORF">EGW08_023635</name>
</gene>
<protein>
    <submittedName>
        <fullName evidence="1">Uncharacterized protein</fullName>
    </submittedName>
</protein>
<evidence type="ECO:0000313" key="1">
    <source>
        <dbReference type="EMBL" id="RUS68606.1"/>
    </source>
</evidence>
<proteinExistence type="predicted"/>
<accession>A0A3S1APY2</accession>
<organism evidence="1 2">
    <name type="scientific">Elysia chlorotica</name>
    <name type="common">Eastern emerald elysia</name>
    <name type="synonym">Sea slug</name>
    <dbReference type="NCBI Taxonomy" id="188477"/>
    <lineage>
        <taxon>Eukaryota</taxon>
        <taxon>Metazoa</taxon>
        <taxon>Spiralia</taxon>
        <taxon>Lophotrochozoa</taxon>
        <taxon>Mollusca</taxon>
        <taxon>Gastropoda</taxon>
        <taxon>Heterobranchia</taxon>
        <taxon>Euthyneura</taxon>
        <taxon>Panpulmonata</taxon>
        <taxon>Sacoglossa</taxon>
        <taxon>Placobranchoidea</taxon>
        <taxon>Plakobranchidae</taxon>
        <taxon>Elysia</taxon>
    </lineage>
</organism>
<dbReference type="Proteomes" id="UP000271974">
    <property type="component" value="Unassembled WGS sequence"/>
</dbReference>
<keyword evidence="2" id="KW-1185">Reference proteome</keyword>